<evidence type="ECO:0000313" key="2">
    <source>
        <dbReference type="EMBL" id="MBI6628178.1"/>
    </source>
</evidence>
<reference evidence="2" key="1">
    <citation type="submission" date="2020-12" db="EMBL/GenBank/DDBJ databases">
        <title>Comparative genomic insights into the epidemiology and virulence of plant pathogenic Pseudomonads from Turkey.</title>
        <authorList>
            <person name="Dillon M."/>
            <person name="Ruiz-Bedoya T."/>
            <person name="Bendalovic-Torma C."/>
            <person name="Guttman K.M."/>
            <person name="Kwak H."/>
            <person name="Middleton M.A."/>
            <person name="Wang P.W."/>
            <person name="Horuz S."/>
            <person name="Aysan Y."/>
            <person name="Guttman D.S."/>
        </authorList>
    </citation>
    <scope>NUCLEOTIDE SEQUENCE</scope>
    <source>
        <strain evidence="2">S5_IA_3a</strain>
    </source>
</reference>
<dbReference type="EMBL" id="JAEILH010000088">
    <property type="protein sequence ID" value="MBI6628178.1"/>
    <property type="molecule type" value="Genomic_DNA"/>
</dbReference>
<dbReference type="Proteomes" id="UP000645865">
    <property type="component" value="Unassembled WGS sequence"/>
</dbReference>
<gene>
    <name evidence="2" type="ORF">YA0853_31695</name>
</gene>
<evidence type="ECO:0000256" key="1">
    <source>
        <dbReference type="SAM" id="MobiDB-lite"/>
    </source>
</evidence>
<sequence length="51" mass="5801">MSANKVVTKELEELKREIQELKARLNEESSKRTLADESLSSRVHMLSASAR</sequence>
<proteinExistence type="predicted"/>
<dbReference type="AlphaFoldDB" id="A0A8I1EA89"/>
<evidence type="ECO:0000313" key="3">
    <source>
        <dbReference type="Proteomes" id="UP000645865"/>
    </source>
</evidence>
<feature type="compositionally biased region" description="Basic and acidic residues" evidence="1">
    <location>
        <begin position="26"/>
        <end position="35"/>
    </location>
</feature>
<feature type="region of interest" description="Disordered" evidence="1">
    <location>
        <begin position="26"/>
        <end position="51"/>
    </location>
</feature>
<protein>
    <submittedName>
        <fullName evidence="2">Uncharacterized protein</fullName>
    </submittedName>
</protein>
<accession>A0A8I1EA89</accession>
<comment type="caution">
    <text evidence="2">The sequence shown here is derived from an EMBL/GenBank/DDBJ whole genome shotgun (WGS) entry which is preliminary data.</text>
</comment>
<dbReference type="RefSeq" id="WP_198712625.1">
    <property type="nucleotide sequence ID" value="NZ_JAEILH010000088.1"/>
</dbReference>
<name>A0A8I1EA89_9PSED</name>
<organism evidence="2 3">
    <name type="scientific">Pseudomonas rhodesiae</name>
    <dbReference type="NCBI Taxonomy" id="76760"/>
    <lineage>
        <taxon>Bacteria</taxon>
        <taxon>Pseudomonadati</taxon>
        <taxon>Pseudomonadota</taxon>
        <taxon>Gammaproteobacteria</taxon>
        <taxon>Pseudomonadales</taxon>
        <taxon>Pseudomonadaceae</taxon>
        <taxon>Pseudomonas</taxon>
    </lineage>
</organism>